<gene>
    <name evidence="1" type="ORF">V4F39_20690</name>
</gene>
<protein>
    <submittedName>
        <fullName evidence="1">Uncharacterized protein</fullName>
    </submittedName>
</protein>
<accession>A0AAW9QP38</accession>
<dbReference type="RefSeq" id="WP_332291813.1">
    <property type="nucleotide sequence ID" value="NZ_JAZIBG010000041.1"/>
</dbReference>
<organism evidence="1 2">
    <name type="scientific">Aquincola agrisoli</name>
    <dbReference type="NCBI Taxonomy" id="3119538"/>
    <lineage>
        <taxon>Bacteria</taxon>
        <taxon>Pseudomonadati</taxon>
        <taxon>Pseudomonadota</taxon>
        <taxon>Betaproteobacteria</taxon>
        <taxon>Burkholderiales</taxon>
        <taxon>Sphaerotilaceae</taxon>
        <taxon>Aquincola</taxon>
    </lineage>
</organism>
<comment type="caution">
    <text evidence="1">The sequence shown here is derived from an EMBL/GenBank/DDBJ whole genome shotgun (WGS) entry which is preliminary data.</text>
</comment>
<keyword evidence="2" id="KW-1185">Reference proteome</keyword>
<proteinExistence type="predicted"/>
<dbReference type="AlphaFoldDB" id="A0AAW9QP38"/>
<dbReference type="EMBL" id="JAZIBG010000041">
    <property type="protein sequence ID" value="MEF7616345.1"/>
    <property type="molecule type" value="Genomic_DNA"/>
</dbReference>
<name>A0AAW9QP38_9BURK</name>
<reference evidence="1 2" key="1">
    <citation type="submission" date="2024-02" db="EMBL/GenBank/DDBJ databases">
        <title>Genome sequence of Aquincola sp. MAHUQ-54.</title>
        <authorList>
            <person name="Huq M.A."/>
        </authorList>
    </citation>
    <scope>NUCLEOTIDE SEQUENCE [LARGE SCALE GENOMIC DNA]</scope>
    <source>
        <strain evidence="1 2">MAHUQ-54</strain>
    </source>
</reference>
<evidence type="ECO:0000313" key="1">
    <source>
        <dbReference type="EMBL" id="MEF7616345.1"/>
    </source>
</evidence>
<sequence length="90" mass="9586">MADDPCAPPSPAAPDLVDAVCEALRGHLRQHPRAADTAQGIAEWWLGGTFPALPPHVLDSALERLAGEGLLAWRALPSGERLWYGPQDAP</sequence>
<dbReference type="Proteomes" id="UP001336250">
    <property type="component" value="Unassembled WGS sequence"/>
</dbReference>
<evidence type="ECO:0000313" key="2">
    <source>
        <dbReference type="Proteomes" id="UP001336250"/>
    </source>
</evidence>